<accession>A0A432WCJ6</accession>
<evidence type="ECO:0000313" key="4">
    <source>
        <dbReference type="Proteomes" id="UP000288405"/>
    </source>
</evidence>
<dbReference type="Pfam" id="PF00078">
    <property type="entry name" value="RVT_1"/>
    <property type="match status" value="1"/>
</dbReference>
<reference evidence="3 4" key="1">
    <citation type="journal article" date="2011" name="Front. Microbiol.">
        <title>Genomic signatures of strain selection and enhancement in Bacillus atrophaeus var. globigii, a historical biowarfare simulant.</title>
        <authorList>
            <person name="Gibbons H.S."/>
            <person name="Broomall S.M."/>
            <person name="McNew L.A."/>
            <person name="Daligault H."/>
            <person name="Chapman C."/>
            <person name="Bruce D."/>
            <person name="Karavis M."/>
            <person name="Krepps M."/>
            <person name="McGregor P.A."/>
            <person name="Hong C."/>
            <person name="Park K.H."/>
            <person name="Akmal A."/>
            <person name="Feldman A."/>
            <person name="Lin J.S."/>
            <person name="Chang W.E."/>
            <person name="Higgs B.W."/>
            <person name="Demirev P."/>
            <person name="Lindquist J."/>
            <person name="Liem A."/>
            <person name="Fochler E."/>
            <person name="Read T.D."/>
            <person name="Tapia R."/>
            <person name="Johnson S."/>
            <person name="Bishop-Lilly K.A."/>
            <person name="Detter C."/>
            <person name="Han C."/>
            <person name="Sozhamannan S."/>
            <person name="Rosenzweig C.N."/>
            <person name="Skowronski E.W."/>
        </authorList>
    </citation>
    <scope>NUCLEOTIDE SEQUENCE [LARGE SCALE GENOMIC DNA]</scope>
    <source>
        <strain evidence="3 4">GYP-17</strain>
    </source>
</reference>
<dbReference type="CDD" id="cd01651">
    <property type="entry name" value="RT_G2_intron"/>
    <property type="match status" value="1"/>
</dbReference>
<dbReference type="RefSeq" id="WP_126777649.1">
    <property type="nucleotide sequence ID" value="NZ_PIPM01000016.1"/>
</dbReference>
<keyword evidence="4" id="KW-1185">Reference proteome</keyword>
<dbReference type="InterPro" id="IPR042095">
    <property type="entry name" value="SUMF_sf"/>
</dbReference>
<dbReference type="Gene3D" id="3.90.1580.10">
    <property type="entry name" value="paralog of FGE (formylglycine-generating enzyme)"/>
    <property type="match status" value="1"/>
</dbReference>
<feature type="domain" description="Reverse transcriptase" evidence="2">
    <location>
        <begin position="125"/>
        <end position="353"/>
    </location>
</feature>
<dbReference type="AlphaFoldDB" id="A0A432WCJ6"/>
<evidence type="ECO:0000313" key="3">
    <source>
        <dbReference type="EMBL" id="RUO28199.1"/>
    </source>
</evidence>
<evidence type="ECO:0000259" key="2">
    <source>
        <dbReference type="PROSITE" id="PS50878"/>
    </source>
</evidence>
<dbReference type="EMBL" id="PIPM01000016">
    <property type="protein sequence ID" value="RUO28199.1"/>
    <property type="molecule type" value="Genomic_DNA"/>
</dbReference>
<dbReference type="OrthoDB" id="9793236at2"/>
<dbReference type="PANTHER" id="PTHR34047:SF8">
    <property type="entry name" value="PROTEIN YKFC"/>
    <property type="match status" value="1"/>
</dbReference>
<dbReference type="SUPFAM" id="SSF56672">
    <property type="entry name" value="DNA/RNA polymerases"/>
    <property type="match status" value="1"/>
</dbReference>
<organism evidence="3 4">
    <name type="scientific">Aliidiomarina sanyensis</name>
    <dbReference type="NCBI Taxonomy" id="1249555"/>
    <lineage>
        <taxon>Bacteria</taxon>
        <taxon>Pseudomonadati</taxon>
        <taxon>Pseudomonadota</taxon>
        <taxon>Gammaproteobacteria</taxon>
        <taxon>Alteromonadales</taxon>
        <taxon>Idiomarinaceae</taxon>
        <taxon>Aliidiomarina</taxon>
    </lineage>
</organism>
<comment type="similarity">
    <text evidence="1">Belongs to the bacterial reverse transcriptase family.</text>
</comment>
<dbReference type="PANTHER" id="PTHR34047">
    <property type="entry name" value="NUCLEAR INTRON MATURASE 1, MITOCHONDRIAL-RELATED"/>
    <property type="match status" value="1"/>
</dbReference>
<gene>
    <name evidence="3" type="ORF">CWE11_10850</name>
</gene>
<dbReference type="Proteomes" id="UP000288405">
    <property type="component" value="Unassembled WGS sequence"/>
</dbReference>
<dbReference type="InterPro" id="IPR043502">
    <property type="entry name" value="DNA/RNA_pol_sf"/>
</dbReference>
<proteinExistence type="inferred from homology"/>
<protein>
    <submittedName>
        <fullName evidence="3">RNA-dependent DNA polymerase</fullName>
    </submittedName>
</protein>
<evidence type="ECO:0000256" key="1">
    <source>
        <dbReference type="ARBA" id="ARBA00034120"/>
    </source>
</evidence>
<dbReference type="InterPro" id="IPR000477">
    <property type="entry name" value="RT_dom"/>
</dbReference>
<dbReference type="InterPro" id="IPR051083">
    <property type="entry name" value="GrpII_Intron_Splice-Mob/Def"/>
</dbReference>
<comment type="caution">
    <text evidence="3">The sequence shown here is derived from an EMBL/GenBank/DDBJ whole genome shotgun (WGS) entry which is preliminary data.</text>
</comment>
<dbReference type="PROSITE" id="PS50878">
    <property type="entry name" value="RT_POL"/>
    <property type="match status" value="1"/>
</dbReference>
<sequence length="424" mass="48909">MMRLPLRGGNWNNGSNAGLGALNLNNSRSNSNSNIGFRPALDDTARNTCLMGQCQCHFQKDAAASANAEKQIKPLDASSGCLYEQLIQFDALLTAAYQCRKGKAHKASSLKFFNNLEENIIDLQNELTWGMYHASPYHQFYVFEPKRRLISAPNFRDRVVHRAIYNLIEPLFDKRFEYDSYACRNNKGTHKGAERAQLFIRQVERGHGKAYALKADISRYFSSIRHDVLKQLVSSKLKCQRMVSLLEYVIDTSPTETPGVGIPLGNLTSQLFANVYLHELDRYAKHTLRAKRYVRYMDDFVFIHHDKQQLHAWRVEVERFLNSELGLCTNQKTQVFPIGVGKGRALDFLGYRIYSTHRLLRKCSVKRMKTNMKKYRKKYAAGKMDIKTIQQKVQSWLGHASHANTFNLRTALFTKPFRRTKHEL</sequence>
<name>A0A432WCJ6_9GAMM</name>